<gene>
    <name evidence="2" type="ORF">WR25_24562</name>
</gene>
<evidence type="ECO:0000256" key="1">
    <source>
        <dbReference type="SAM" id="MobiDB-lite"/>
    </source>
</evidence>
<proteinExistence type="predicted"/>
<reference evidence="2 3" key="1">
    <citation type="journal article" date="2017" name="Curr. Biol.">
        <title>Genome architecture and evolution of a unichromosomal asexual nematode.</title>
        <authorList>
            <person name="Fradin H."/>
            <person name="Zegar C."/>
            <person name="Gutwein M."/>
            <person name="Lucas J."/>
            <person name="Kovtun M."/>
            <person name="Corcoran D."/>
            <person name="Baugh L.R."/>
            <person name="Kiontke K."/>
            <person name="Gunsalus K."/>
            <person name="Fitch D.H."/>
            <person name="Piano F."/>
        </authorList>
    </citation>
    <scope>NUCLEOTIDE SEQUENCE [LARGE SCALE GENOMIC DNA]</scope>
    <source>
        <strain evidence="2">PF1309</strain>
    </source>
</reference>
<evidence type="ECO:0000313" key="2">
    <source>
        <dbReference type="EMBL" id="PAV72880.1"/>
    </source>
</evidence>
<evidence type="ECO:0000313" key="3">
    <source>
        <dbReference type="Proteomes" id="UP000218231"/>
    </source>
</evidence>
<feature type="region of interest" description="Disordered" evidence="1">
    <location>
        <begin position="1"/>
        <end position="21"/>
    </location>
</feature>
<dbReference type="AlphaFoldDB" id="A0A2A2KG64"/>
<protein>
    <submittedName>
        <fullName evidence="2">Uncharacterized protein</fullName>
    </submittedName>
</protein>
<accession>A0A2A2KG64</accession>
<dbReference type="EMBL" id="LIAE01008682">
    <property type="protein sequence ID" value="PAV72880.1"/>
    <property type="molecule type" value="Genomic_DNA"/>
</dbReference>
<dbReference type="Proteomes" id="UP000218231">
    <property type="component" value="Unassembled WGS sequence"/>
</dbReference>
<sequence length="199" mass="21865">MSSELIASSRAHSDPPGSLVDQQRDMLQGVCPDQKFRIAIRHPHLHVRKRGCADAERPFHHRLAGADRRVGQFALAGRLEGTTADTIEQRFRQHERHVGACVEIALRQGIANRHRHAEGPLVRHDAIALAGERDGAREGEATSRIVDDQQAIAEERAPQNAGERRFWAKLAAIVPGDDLEIASDEAAECNGCQANGPDF</sequence>
<keyword evidence="3" id="KW-1185">Reference proteome</keyword>
<name>A0A2A2KG64_9BILA</name>
<organism evidence="2 3">
    <name type="scientific">Diploscapter pachys</name>
    <dbReference type="NCBI Taxonomy" id="2018661"/>
    <lineage>
        <taxon>Eukaryota</taxon>
        <taxon>Metazoa</taxon>
        <taxon>Ecdysozoa</taxon>
        <taxon>Nematoda</taxon>
        <taxon>Chromadorea</taxon>
        <taxon>Rhabditida</taxon>
        <taxon>Rhabditina</taxon>
        <taxon>Rhabditomorpha</taxon>
        <taxon>Rhabditoidea</taxon>
        <taxon>Rhabditidae</taxon>
        <taxon>Diploscapter</taxon>
    </lineage>
</organism>
<comment type="caution">
    <text evidence="2">The sequence shown here is derived from an EMBL/GenBank/DDBJ whole genome shotgun (WGS) entry which is preliminary data.</text>
</comment>